<proteinExistence type="predicted"/>
<reference evidence="1" key="1">
    <citation type="submission" date="2023-08" db="EMBL/GenBank/DDBJ databases">
        <title>A de novo genome assembly of Solanum verrucosum Schlechtendal, a Mexican diploid species geographically isolated from the other diploid A-genome species in potato relatives.</title>
        <authorList>
            <person name="Hosaka K."/>
        </authorList>
    </citation>
    <scope>NUCLEOTIDE SEQUENCE</scope>
    <source>
        <tissue evidence="1">Young leaves</tissue>
    </source>
</reference>
<sequence>MGMVARVEKMMMQSSVKPVIEELDRTNMDQGSYYDSISPPHRHMMSLFYNQSCSGIWISIADNESFWRE</sequence>
<evidence type="ECO:0000313" key="2">
    <source>
        <dbReference type="Proteomes" id="UP001234989"/>
    </source>
</evidence>
<evidence type="ECO:0000313" key="1">
    <source>
        <dbReference type="EMBL" id="WMV11059.1"/>
    </source>
</evidence>
<gene>
    <name evidence="1" type="ORF">MTR67_004444</name>
</gene>
<dbReference type="EMBL" id="CP133612">
    <property type="protein sequence ID" value="WMV11059.1"/>
    <property type="molecule type" value="Genomic_DNA"/>
</dbReference>
<protein>
    <submittedName>
        <fullName evidence="1">Uncharacterized protein</fullName>
    </submittedName>
</protein>
<organism evidence="1 2">
    <name type="scientific">Solanum verrucosum</name>
    <dbReference type="NCBI Taxonomy" id="315347"/>
    <lineage>
        <taxon>Eukaryota</taxon>
        <taxon>Viridiplantae</taxon>
        <taxon>Streptophyta</taxon>
        <taxon>Embryophyta</taxon>
        <taxon>Tracheophyta</taxon>
        <taxon>Spermatophyta</taxon>
        <taxon>Magnoliopsida</taxon>
        <taxon>eudicotyledons</taxon>
        <taxon>Gunneridae</taxon>
        <taxon>Pentapetalae</taxon>
        <taxon>asterids</taxon>
        <taxon>lamiids</taxon>
        <taxon>Solanales</taxon>
        <taxon>Solanaceae</taxon>
        <taxon>Solanoideae</taxon>
        <taxon>Solaneae</taxon>
        <taxon>Solanum</taxon>
    </lineage>
</organism>
<dbReference type="Proteomes" id="UP001234989">
    <property type="component" value="Chromosome 1"/>
</dbReference>
<name>A0AAF0Q016_SOLVR</name>
<dbReference type="AlphaFoldDB" id="A0AAF0Q016"/>
<keyword evidence="2" id="KW-1185">Reference proteome</keyword>
<accession>A0AAF0Q016</accession>